<dbReference type="AlphaFoldDB" id="A0A3M7PNC4"/>
<evidence type="ECO:0000313" key="2">
    <source>
        <dbReference type="Proteomes" id="UP000276133"/>
    </source>
</evidence>
<reference evidence="1 2" key="1">
    <citation type="journal article" date="2018" name="Sci. Rep.">
        <title>Genomic signatures of local adaptation to the degree of environmental predictability in rotifers.</title>
        <authorList>
            <person name="Franch-Gras L."/>
            <person name="Hahn C."/>
            <person name="Garcia-Roger E.M."/>
            <person name="Carmona M.J."/>
            <person name="Serra M."/>
            <person name="Gomez A."/>
        </authorList>
    </citation>
    <scope>NUCLEOTIDE SEQUENCE [LARGE SCALE GENOMIC DNA]</scope>
    <source>
        <strain evidence="1">HYR1</strain>
    </source>
</reference>
<proteinExistence type="predicted"/>
<gene>
    <name evidence="1" type="ORF">BpHYR1_016443</name>
</gene>
<accession>A0A3M7PNC4</accession>
<name>A0A3M7PNC4_BRAPC</name>
<sequence length="120" mass="13792">MNNKHRNVLTKEKNLVQIREVKKFENQISIHNLDILIAVLDIIDKRLREATCKHKERFGSVSIILTGDPKRIRDGTPSNFDEFADISIVRLNAVNTPSIARKLNEDQFFGLSNKNNTVCF</sequence>
<comment type="caution">
    <text evidence="1">The sequence shown here is derived from an EMBL/GenBank/DDBJ whole genome shotgun (WGS) entry which is preliminary data.</text>
</comment>
<protein>
    <submittedName>
        <fullName evidence="1">Uncharacterized protein</fullName>
    </submittedName>
</protein>
<dbReference type="EMBL" id="REGN01009702">
    <property type="protein sequence ID" value="RNA00550.1"/>
    <property type="molecule type" value="Genomic_DNA"/>
</dbReference>
<evidence type="ECO:0000313" key="1">
    <source>
        <dbReference type="EMBL" id="RNA00550.1"/>
    </source>
</evidence>
<organism evidence="1 2">
    <name type="scientific">Brachionus plicatilis</name>
    <name type="common">Marine rotifer</name>
    <name type="synonym">Brachionus muelleri</name>
    <dbReference type="NCBI Taxonomy" id="10195"/>
    <lineage>
        <taxon>Eukaryota</taxon>
        <taxon>Metazoa</taxon>
        <taxon>Spiralia</taxon>
        <taxon>Gnathifera</taxon>
        <taxon>Rotifera</taxon>
        <taxon>Eurotatoria</taxon>
        <taxon>Monogononta</taxon>
        <taxon>Pseudotrocha</taxon>
        <taxon>Ploima</taxon>
        <taxon>Brachionidae</taxon>
        <taxon>Brachionus</taxon>
    </lineage>
</organism>
<keyword evidence="2" id="KW-1185">Reference proteome</keyword>
<dbReference type="Proteomes" id="UP000276133">
    <property type="component" value="Unassembled WGS sequence"/>
</dbReference>